<dbReference type="Proteomes" id="UP001189429">
    <property type="component" value="Unassembled WGS sequence"/>
</dbReference>
<feature type="region of interest" description="Disordered" evidence="1">
    <location>
        <begin position="1"/>
        <end position="119"/>
    </location>
</feature>
<feature type="compositionally biased region" description="Polar residues" evidence="1">
    <location>
        <begin position="11"/>
        <end position="31"/>
    </location>
</feature>
<protein>
    <submittedName>
        <fullName evidence="2">Uncharacterized protein</fullName>
    </submittedName>
</protein>
<dbReference type="EMBL" id="CAUYUJ010014899">
    <property type="protein sequence ID" value="CAK0847431.1"/>
    <property type="molecule type" value="Genomic_DNA"/>
</dbReference>
<proteinExistence type="predicted"/>
<feature type="compositionally biased region" description="Low complexity" evidence="1">
    <location>
        <begin position="58"/>
        <end position="76"/>
    </location>
</feature>
<name>A0ABN9TN43_9DINO</name>
<comment type="caution">
    <text evidence="2">The sequence shown here is derived from an EMBL/GenBank/DDBJ whole genome shotgun (WGS) entry which is preliminary data.</text>
</comment>
<gene>
    <name evidence="2" type="ORF">PCOR1329_LOCUS40633</name>
</gene>
<feature type="non-terminal residue" evidence="2">
    <location>
        <position position="1"/>
    </location>
</feature>
<evidence type="ECO:0000313" key="2">
    <source>
        <dbReference type="EMBL" id="CAK0847431.1"/>
    </source>
</evidence>
<feature type="non-terminal residue" evidence="2">
    <location>
        <position position="119"/>
    </location>
</feature>
<feature type="compositionally biased region" description="Low complexity" evidence="1">
    <location>
        <begin position="85"/>
        <end position="94"/>
    </location>
</feature>
<accession>A0ABN9TN43</accession>
<sequence>CNEEAAEGRGDSTSGQGQTVDQARESCTQSRAPVGGADVLAKNAQDRGDGNCSQPELSSDSQGRGQGSQARSSRAADLFRRSARFRSLSGRGLLPARTQEIQRSWSETEEYDGARGRDR</sequence>
<organism evidence="2 3">
    <name type="scientific">Prorocentrum cordatum</name>
    <dbReference type="NCBI Taxonomy" id="2364126"/>
    <lineage>
        <taxon>Eukaryota</taxon>
        <taxon>Sar</taxon>
        <taxon>Alveolata</taxon>
        <taxon>Dinophyceae</taxon>
        <taxon>Prorocentrales</taxon>
        <taxon>Prorocentraceae</taxon>
        <taxon>Prorocentrum</taxon>
    </lineage>
</organism>
<keyword evidence="3" id="KW-1185">Reference proteome</keyword>
<feature type="compositionally biased region" description="Basic and acidic residues" evidence="1">
    <location>
        <begin position="1"/>
        <end position="10"/>
    </location>
</feature>
<evidence type="ECO:0000256" key="1">
    <source>
        <dbReference type="SAM" id="MobiDB-lite"/>
    </source>
</evidence>
<evidence type="ECO:0000313" key="3">
    <source>
        <dbReference type="Proteomes" id="UP001189429"/>
    </source>
</evidence>
<reference evidence="2" key="1">
    <citation type="submission" date="2023-10" db="EMBL/GenBank/DDBJ databases">
        <authorList>
            <person name="Chen Y."/>
            <person name="Shah S."/>
            <person name="Dougan E. K."/>
            <person name="Thang M."/>
            <person name="Chan C."/>
        </authorList>
    </citation>
    <scope>NUCLEOTIDE SEQUENCE [LARGE SCALE GENOMIC DNA]</scope>
</reference>